<proteinExistence type="predicted"/>
<dbReference type="EMBL" id="CM037614">
    <property type="protein sequence ID" value="KAH8017943.1"/>
    <property type="molecule type" value="Genomic_DNA"/>
</dbReference>
<sequence>MQNSLEGMFYSVPQNVLKCLCGNGHCDITSLLSSSTLTPQTCCIVIVKNKLLSNTRKKNQPLHPPPHSVLWLGLNVSPSFLARTPGLKSNMNYLTLRGWGCIKV</sequence>
<evidence type="ECO:0000313" key="2">
    <source>
        <dbReference type="Proteomes" id="UP000827872"/>
    </source>
</evidence>
<name>A0ACB8GE61_9SAUR</name>
<reference evidence="1" key="1">
    <citation type="submission" date="2021-08" db="EMBL/GenBank/DDBJ databases">
        <title>The first chromosome-level gecko genome reveals the dynamic sex chromosomes of Neotropical dwarf geckos (Sphaerodactylidae: Sphaerodactylus).</title>
        <authorList>
            <person name="Pinto B.J."/>
            <person name="Keating S.E."/>
            <person name="Gamble T."/>
        </authorList>
    </citation>
    <scope>NUCLEOTIDE SEQUENCE</scope>
    <source>
        <strain evidence="1">TG3544</strain>
    </source>
</reference>
<accession>A0ACB8GE61</accession>
<keyword evidence="2" id="KW-1185">Reference proteome</keyword>
<protein>
    <submittedName>
        <fullName evidence="1">Uncharacterized protein</fullName>
    </submittedName>
</protein>
<dbReference type="Proteomes" id="UP000827872">
    <property type="component" value="Linkage Group LG01"/>
</dbReference>
<organism evidence="1 2">
    <name type="scientific">Sphaerodactylus townsendi</name>
    <dbReference type="NCBI Taxonomy" id="933632"/>
    <lineage>
        <taxon>Eukaryota</taxon>
        <taxon>Metazoa</taxon>
        <taxon>Chordata</taxon>
        <taxon>Craniata</taxon>
        <taxon>Vertebrata</taxon>
        <taxon>Euteleostomi</taxon>
        <taxon>Lepidosauria</taxon>
        <taxon>Squamata</taxon>
        <taxon>Bifurcata</taxon>
        <taxon>Gekkota</taxon>
        <taxon>Sphaerodactylidae</taxon>
        <taxon>Sphaerodactylus</taxon>
    </lineage>
</organism>
<comment type="caution">
    <text evidence="1">The sequence shown here is derived from an EMBL/GenBank/DDBJ whole genome shotgun (WGS) entry which is preliminary data.</text>
</comment>
<evidence type="ECO:0000313" key="1">
    <source>
        <dbReference type="EMBL" id="KAH8017943.1"/>
    </source>
</evidence>
<gene>
    <name evidence="1" type="ORF">K3G42_033308</name>
</gene>